<dbReference type="Proteomes" id="UP000001492">
    <property type="component" value="Chromosome 1"/>
</dbReference>
<dbReference type="HOGENOM" id="CLU_089333_0_1_5"/>
<protein>
    <recommendedName>
        <fullName evidence="1">AbiEi antitoxin N-terminal domain-containing protein</fullName>
    </recommendedName>
</protein>
<dbReference type="InterPro" id="IPR025159">
    <property type="entry name" value="AbiEi_N"/>
</dbReference>
<evidence type="ECO:0000313" key="3">
    <source>
        <dbReference type="Proteomes" id="UP000001492"/>
    </source>
</evidence>
<dbReference type="Pfam" id="PF13338">
    <property type="entry name" value="AbiEi_4"/>
    <property type="match status" value="1"/>
</dbReference>
<accession>E8RRM8</accession>
<keyword evidence="3" id="KW-1185">Reference proteome</keyword>
<evidence type="ECO:0000313" key="2">
    <source>
        <dbReference type="EMBL" id="ADU12349.1"/>
    </source>
</evidence>
<gene>
    <name evidence="2" type="ordered locus">Astex_0662</name>
</gene>
<sequence>MEPPALTQQQRLNAIVKARPLVRAHELRAQGITAATISRAEASGLIRRVSRGLYQSLDSDIDTNQPLAEISKQIPNGIICMTSALAYHGLTDQMPRRIWVAIAKDTWAPTVSYPPMRLVRFKAASIRDGIEYHLISGVEVPIYSVARTLADVFRNPRLVDRSVAIESLKSALSQRKATPSEIYEAARHGGTSKTIAPYLEALTSNG</sequence>
<evidence type="ECO:0000259" key="1">
    <source>
        <dbReference type="Pfam" id="PF13338"/>
    </source>
</evidence>
<name>E8RRM8_ASTEC</name>
<proteinExistence type="predicted"/>
<organism evidence="2 3">
    <name type="scientific">Asticcacaulis excentricus (strain ATCC 15261 / DSM 4724 / KCTC 12464 / NCIMB 9791 / VKM B-1370 / CB 48)</name>
    <dbReference type="NCBI Taxonomy" id="573065"/>
    <lineage>
        <taxon>Bacteria</taxon>
        <taxon>Pseudomonadati</taxon>
        <taxon>Pseudomonadota</taxon>
        <taxon>Alphaproteobacteria</taxon>
        <taxon>Caulobacterales</taxon>
        <taxon>Caulobacteraceae</taxon>
        <taxon>Asticcacaulis</taxon>
    </lineage>
</organism>
<dbReference type="EMBL" id="CP002395">
    <property type="protein sequence ID" value="ADU12349.1"/>
    <property type="molecule type" value="Genomic_DNA"/>
</dbReference>
<dbReference type="STRING" id="573065.Astex_0662"/>
<dbReference type="eggNOG" id="COG5340">
    <property type="taxonomic scope" value="Bacteria"/>
</dbReference>
<reference evidence="3" key="1">
    <citation type="submission" date="2010-12" db="EMBL/GenBank/DDBJ databases">
        <title>Complete sequence of chromosome 1 of Asticcacaulis excentricus CB 48.</title>
        <authorList>
            <consortium name="US DOE Joint Genome Institute"/>
            <person name="Lucas S."/>
            <person name="Copeland A."/>
            <person name="Lapidus A."/>
            <person name="Cheng J.-F."/>
            <person name="Bruce D."/>
            <person name="Goodwin L."/>
            <person name="Pitluck S."/>
            <person name="Teshima H."/>
            <person name="Davenport K."/>
            <person name="Detter J.C."/>
            <person name="Han C."/>
            <person name="Tapia R."/>
            <person name="Land M."/>
            <person name="Hauser L."/>
            <person name="Jeffries C."/>
            <person name="Kyrpides N."/>
            <person name="Ivanova N."/>
            <person name="Ovchinnikova G."/>
            <person name="Brun Y.V."/>
            <person name="Woyke T."/>
        </authorList>
    </citation>
    <scope>NUCLEOTIDE SEQUENCE [LARGE SCALE GENOMIC DNA]</scope>
    <source>
        <strain evidence="3">ATCC 15261 / DSM 4724 / KCTC 12464 / NCIMB 9791 / VKM B-1370 / CB 48</strain>
    </source>
</reference>
<dbReference type="AlphaFoldDB" id="E8RRM8"/>
<feature type="domain" description="AbiEi antitoxin N-terminal" evidence="1">
    <location>
        <begin position="12"/>
        <end position="55"/>
    </location>
</feature>
<dbReference type="KEGG" id="aex:Astex_0662"/>